<dbReference type="InterPro" id="IPR050206">
    <property type="entry name" value="FtsK/SpoIIIE/SftA"/>
</dbReference>
<dbReference type="InterPro" id="IPR023839">
    <property type="entry name" value="Firmicutes_EssC_C"/>
</dbReference>
<dbReference type="Gene3D" id="3.40.50.300">
    <property type="entry name" value="P-loop containing nucleotide triphosphate hydrolases"/>
    <property type="match status" value="3"/>
</dbReference>
<dbReference type="Proteomes" id="UP000824162">
    <property type="component" value="Unassembled WGS sequence"/>
</dbReference>
<dbReference type="EMBL" id="DXIJ01000020">
    <property type="protein sequence ID" value="HIV85381.1"/>
    <property type="molecule type" value="Genomic_DNA"/>
</dbReference>
<evidence type="ECO:0000256" key="5">
    <source>
        <dbReference type="SAM" id="Phobius"/>
    </source>
</evidence>
<dbReference type="SMART" id="SM00382">
    <property type="entry name" value="AAA"/>
    <property type="match status" value="2"/>
</dbReference>
<reference evidence="8" key="2">
    <citation type="submission" date="2021-04" db="EMBL/GenBank/DDBJ databases">
        <authorList>
            <person name="Gilroy R."/>
        </authorList>
    </citation>
    <scope>NUCLEOTIDE SEQUENCE</scope>
    <source>
        <strain evidence="8">5790</strain>
    </source>
</reference>
<evidence type="ECO:0000313" key="9">
    <source>
        <dbReference type="Proteomes" id="UP000824162"/>
    </source>
</evidence>
<dbReference type="CDD" id="cd01127">
    <property type="entry name" value="TrwB_TraG_TraD_VirD4"/>
    <property type="match status" value="1"/>
</dbReference>
<dbReference type="CDD" id="cd00060">
    <property type="entry name" value="FHA"/>
    <property type="match status" value="1"/>
</dbReference>
<feature type="domain" description="FtsK" evidence="7">
    <location>
        <begin position="1058"/>
        <end position="1242"/>
    </location>
</feature>
<feature type="domain" description="FHA" evidence="6">
    <location>
        <begin position="34"/>
        <end position="83"/>
    </location>
</feature>
<evidence type="ECO:0000256" key="2">
    <source>
        <dbReference type="ARBA" id="ARBA00022741"/>
    </source>
</evidence>
<evidence type="ECO:0000259" key="7">
    <source>
        <dbReference type="PROSITE" id="PS50901"/>
    </source>
</evidence>
<dbReference type="PANTHER" id="PTHR22683">
    <property type="entry name" value="SPORULATION PROTEIN RELATED"/>
    <property type="match status" value="1"/>
</dbReference>
<dbReference type="InterPro" id="IPR008984">
    <property type="entry name" value="SMAD_FHA_dom_sf"/>
</dbReference>
<dbReference type="SUPFAM" id="SSF49879">
    <property type="entry name" value="SMAD/FHA domain"/>
    <property type="match status" value="1"/>
</dbReference>
<dbReference type="SMART" id="SM00240">
    <property type="entry name" value="FHA"/>
    <property type="match status" value="1"/>
</dbReference>
<name>A0A9D1TLC2_9FIRM</name>
<keyword evidence="5" id="KW-1133">Transmembrane helix</keyword>
<dbReference type="Gene3D" id="2.60.200.20">
    <property type="match status" value="1"/>
</dbReference>
<feature type="binding site" evidence="4">
    <location>
        <begin position="1075"/>
        <end position="1082"/>
    </location>
    <ligand>
        <name>ATP</name>
        <dbReference type="ChEBI" id="CHEBI:30616"/>
    </ligand>
</feature>
<keyword evidence="5" id="KW-0812">Transmembrane</keyword>
<dbReference type="PROSITE" id="PS50006">
    <property type="entry name" value="FHA_DOMAIN"/>
    <property type="match status" value="1"/>
</dbReference>
<feature type="binding site" evidence="4">
    <location>
        <begin position="630"/>
        <end position="637"/>
    </location>
    <ligand>
        <name>ATP</name>
        <dbReference type="ChEBI" id="CHEBI:30616"/>
    </ligand>
</feature>
<dbReference type="InterPro" id="IPR002543">
    <property type="entry name" value="FtsK_dom"/>
</dbReference>
<comment type="caution">
    <text evidence="8">The sequence shown here is derived from an EMBL/GenBank/DDBJ whole genome shotgun (WGS) entry which is preliminary data.</text>
</comment>
<gene>
    <name evidence="8" type="primary">essC</name>
    <name evidence="8" type="ORF">H9900_01060</name>
</gene>
<feature type="transmembrane region" description="Helical" evidence="5">
    <location>
        <begin position="178"/>
        <end position="203"/>
    </location>
</feature>
<evidence type="ECO:0000259" key="6">
    <source>
        <dbReference type="PROSITE" id="PS50006"/>
    </source>
</evidence>
<sequence length="1584" mass="177760">MITKDNYVITLLIFDVAKPFDAFDKYNINGIGRITIGSSPSSMLQYNTFGLVSKKHAEIYRENDSWHLKNYGDNGTFVGSARISSDVELRFGDCINIFGLRIVFYDSMIAVKSSGEIYSVNSGVLRPVDAGSGVRTGLPPNEKRTEFSRSPRKIEKIYTDPVEVDSPPQPQQEKKRPLLLTIGPSLTMAIPMVLGCLLAVFAAQGGSSAFMFTGVITAVSAGIFGVFWAMMNMKYEKNAAIEQEQYRLGRYSEYLDKCAESIKQKYIANARAMSNMYLSAAECCRYDEKNPNLWNRNYTHDDFLFVRLGLGAVDFQVPIIIQKQKFTLIEDTLADRPGEIKTAFRKLKNVPVGIDLGKKRMFGIVGSKNHGAAYSIVRCIAANIAANNCYTDVKMIFIYDEARSGENWSYTKWLPHVWSEDRKVRFIGANKNDIGDIFFELSNTLRTRAESIESGGTQKVQMRPRYILFVEDISLIEGELISKYIFDTNTDYGITTVVMAETRDELPNSCEDIVECSEDFSGIYNVYDSFDERRTVKFDQISVAETEKFARRISGIRVKELESGGELPSSLTFLEMYNVNKPEELNVYDRWRKNRTYETMKTLVGRKSGGADCYLDIHEKYHGPHGLVAGTTGSGKSETLQSYILSLSIDFSPDDVGFFIIDFKGGGMANLFSDLPHLVGQISNLSGNQVHRAMVSIKSENKRRQKIFSEHGVNNINSYTRLVKNNEASLPVPHLFIIIDEFAELKREEPDFMRELISVAQIGRSLGVHLILATQKPSGTVDDNIWSNAKFRLCLRVQDKQDSNDMLHKPDAAYITQAGRCYLQVGNDEIFELFQSGYSGAAYDAAGESQRAAIAKMLTLTGREAVVGSRSMIKRKNSLRLRWITGIVECILDASKSSGISILDAQTNVILMNKLLTKVYDKLHENDIKYSSSKADRDKIMNLINLWTEEILYMGLAPEEQSAFLVDEAAAARVQLPEVKEASQLEAVIEYLKNVAKYNGYDHGLKLWLPILPEMIYLNELDGYSGQIFNGKEWIRRSGEWRLEAYIGKYDDPVNQAQQPLMVSFTENGHYAVCGTVVSGKSTFLQSLIYSLAVSYTPDYVNMYAIDFSSRLLSVFEELPHMGGVMYEGDLEKIGKFFNMVKKMLSLRKQLLKGGNYEQYVRVNGISVPAVVIFIDNYANFREKTKDAYQDIITTISKEGVGNGIFLVISASGFGSTELPNRIADNIKSVICLEMGDKYKYGDVLKTMRFNILPEQGVRGRGLAKIGGDILEFQTALALKADDDYQRGEKIISACREMRNAWKGGCAATIPEIPAKPRWRHLAANDEFAELISDREKLPFGYNQADASLAFIKLSEIYSFVITGRNRTGKTNMQKIMMMSAARKNGEIYVISTDGESLPESLAEKLGADYVRGYENIFGFFKEIMPEFALRNRKKNELVGKGFADDELYSEMSAFEPVFIFIDNLCEFAKLVYDPANVSKCDMRGFLENITDKGRNHNIFFISAFNSDDYSLASGYKVFANMTDNAHGAHLGGNLVSQKLFDFTGVSFAEQNRSLKPGIAYLPASDSDNTVKRVVVPLFGGGDV</sequence>
<dbReference type="PANTHER" id="PTHR22683:SF1">
    <property type="entry name" value="TYPE VII SECRETION SYSTEM PROTEIN ESSC"/>
    <property type="match status" value="1"/>
</dbReference>
<keyword evidence="2 4" id="KW-0547">Nucleotide-binding</keyword>
<dbReference type="PROSITE" id="PS50901">
    <property type="entry name" value="FTSK"/>
    <property type="match status" value="2"/>
</dbReference>
<dbReference type="NCBIfam" id="TIGR03928">
    <property type="entry name" value="T7_EssCb_Firm"/>
    <property type="match status" value="1"/>
</dbReference>
<dbReference type="SUPFAM" id="SSF52540">
    <property type="entry name" value="P-loop containing nucleoside triphosphate hydrolases"/>
    <property type="match status" value="3"/>
</dbReference>
<dbReference type="InterPro" id="IPR027417">
    <property type="entry name" value="P-loop_NTPase"/>
</dbReference>
<dbReference type="GO" id="GO:0005524">
    <property type="term" value="F:ATP binding"/>
    <property type="evidence" value="ECO:0007669"/>
    <property type="project" value="UniProtKB-UniRule"/>
</dbReference>
<keyword evidence="3 4" id="KW-0067">ATP-binding</keyword>
<evidence type="ECO:0000256" key="3">
    <source>
        <dbReference type="ARBA" id="ARBA00022840"/>
    </source>
</evidence>
<accession>A0A9D1TLC2</accession>
<dbReference type="Pfam" id="PF01580">
    <property type="entry name" value="FtsK_SpoIIIE"/>
    <property type="match status" value="2"/>
</dbReference>
<organism evidence="8 9">
    <name type="scientific">Candidatus Monoglobus merdigallinarum</name>
    <dbReference type="NCBI Taxonomy" id="2838698"/>
    <lineage>
        <taxon>Bacteria</taxon>
        <taxon>Bacillati</taxon>
        <taxon>Bacillota</taxon>
        <taxon>Clostridia</taxon>
        <taxon>Monoglobales</taxon>
        <taxon>Monoglobaceae</taxon>
        <taxon>Monoglobus</taxon>
    </lineage>
</organism>
<feature type="domain" description="FtsK" evidence="7">
    <location>
        <begin position="610"/>
        <end position="804"/>
    </location>
</feature>
<reference evidence="8" key="1">
    <citation type="journal article" date="2021" name="PeerJ">
        <title>Extensive microbial diversity within the chicken gut microbiome revealed by metagenomics and culture.</title>
        <authorList>
            <person name="Gilroy R."/>
            <person name="Ravi A."/>
            <person name="Getino M."/>
            <person name="Pursley I."/>
            <person name="Horton D.L."/>
            <person name="Alikhan N.F."/>
            <person name="Baker D."/>
            <person name="Gharbi K."/>
            <person name="Hall N."/>
            <person name="Watson M."/>
            <person name="Adriaenssens E.M."/>
            <person name="Foster-Nyarko E."/>
            <person name="Jarju S."/>
            <person name="Secka A."/>
            <person name="Antonio M."/>
            <person name="Oren A."/>
            <person name="Chaudhuri R.R."/>
            <person name="La Ragione R."/>
            <person name="Hildebrand F."/>
            <person name="Pallen M.J."/>
        </authorList>
    </citation>
    <scope>NUCLEOTIDE SEQUENCE</scope>
    <source>
        <strain evidence="8">5790</strain>
    </source>
</reference>
<proteinExistence type="predicted"/>
<keyword evidence="5" id="KW-0472">Membrane</keyword>
<keyword evidence="1" id="KW-0677">Repeat</keyword>
<evidence type="ECO:0000313" key="8">
    <source>
        <dbReference type="EMBL" id="HIV85381.1"/>
    </source>
</evidence>
<protein>
    <submittedName>
        <fullName evidence="8">Type VII secretion protein EssC</fullName>
    </submittedName>
</protein>
<dbReference type="GO" id="GO:0003677">
    <property type="term" value="F:DNA binding"/>
    <property type="evidence" value="ECO:0007669"/>
    <property type="project" value="InterPro"/>
</dbReference>
<evidence type="ECO:0000256" key="4">
    <source>
        <dbReference type="PROSITE-ProRule" id="PRU00289"/>
    </source>
</evidence>
<dbReference type="InterPro" id="IPR000253">
    <property type="entry name" value="FHA_dom"/>
</dbReference>
<dbReference type="Pfam" id="PF00498">
    <property type="entry name" value="FHA"/>
    <property type="match status" value="1"/>
</dbReference>
<dbReference type="InterPro" id="IPR003593">
    <property type="entry name" value="AAA+_ATPase"/>
</dbReference>
<evidence type="ECO:0000256" key="1">
    <source>
        <dbReference type="ARBA" id="ARBA00022737"/>
    </source>
</evidence>
<feature type="transmembrane region" description="Helical" evidence="5">
    <location>
        <begin position="209"/>
        <end position="230"/>
    </location>
</feature>